<proteinExistence type="inferred from homology"/>
<evidence type="ECO:0000313" key="20">
    <source>
        <dbReference type="Proteomes" id="UP000478431"/>
    </source>
</evidence>
<dbReference type="EMBL" id="BDVT01000007">
    <property type="protein sequence ID" value="GBV20578.1"/>
    <property type="molecule type" value="Genomic_DNA"/>
</dbReference>
<dbReference type="KEGG" id="saur:SABB_01090"/>
<dbReference type="Proteomes" id="UP000478431">
    <property type="component" value="Unassembled WGS sequence"/>
</dbReference>
<reference evidence="7" key="4">
    <citation type="submission" date="2018-07" db="EMBL/GenBank/DDBJ databases">
        <title>Protection against atopic dermatitis through acquisition of Staphylococcus quorum-sensing agr mutations in the skin.</title>
        <authorList>
            <person name="Nakamura Y."/>
            <person name="Takahashi H."/>
            <person name="Takaya A."/>
            <person name="Inoue Y."/>
            <person name="Katayama Y."/>
            <person name="Kusuya Y."/>
            <person name="Shoji T."/>
            <person name="Takada S."/>
            <person name="Nakagawa S."/>
            <person name="Oguma R."/>
            <person name="Ozawa N."/>
            <person name="Yamaide F."/>
            <person name="Suzuki S."/>
            <person name="Villaruz A."/>
            <person name="Otto M."/>
            <person name="Matsue H."/>
            <person name="Nunez G."/>
            <person name="Shimojo N."/>
        </authorList>
    </citation>
    <scope>NUCLEOTIDE SEQUENCE</scope>
    <source>
        <strain evidence="7">M1K003</strain>
    </source>
</reference>
<protein>
    <recommendedName>
        <fullName evidence="2">Endoribonuclease MazF</fullName>
    </recommendedName>
    <alternativeName>
        <fullName evidence="4">Toxin MazF</fullName>
    </alternativeName>
    <alternativeName>
        <fullName evidence="5">mRNA interferase MazF</fullName>
    </alternativeName>
</protein>
<evidence type="ECO:0000256" key="3">
    <source>
        <dbReference type="ARBA" id="ARBA00022649"/>
    </source>
</evidence>
<evidence type="ECO:0000313" key="18">
    <source>
        <dbReference type="Proteomes" id="UP000434412"/>
    </source>
</evidence>
<evidence type="ECO:0000313" key="16">
    <source>
        <dbReference type="Proteomes" id="UP000294017"/>
    </source>
</evidence>
<dbReference type="EMBL" id="RQTF01000015">
    <property type="protein sequence ID" value="RZI08602.1"/>
    <property type="molecule type" value="Genomic_DNA"/>
</dbReference>
<evidence type="ECO:0000313" key="11">
    <source>
        <dbReference type="EMBL" id="NUY11555.1"/>
    </source>
</evidence>
<reference evidence="14 19" key="3">
    <citation type="submission" date="2018-06" db="EMBL/GenBank/DDBJ databases">
        <title>Whole genome sequencing to identify and define MRSA outbreaks.</title>
        <authorList>
            <person name="Sullivan M.J."/>
            <person name="Altman D.R."/>
            <person name="Chacko K."/>
            <person name="Ciferri B."/>
            <person name="Webster E."/>
            <person name="Deikus G."/>
            <person name="Lewis M."/>
            <person name="Khan Z."/>
            <person name="Beckford C."/>
            <person name="Rendo A."/>
            <person name="Samaroo F."/>
            <person name="Sebra R."/>
            <person name="Karam-Howlin R."/>
            <person name="Southwick K."/>
            <person name="Adams E."/>
            <person name="Ying L."/>
            <person name="Kornblum J."/>
            <person name="Factor S."/>
            <person name="Danesh Yazdi M."/>
            <person name="Dingle T."/>
            <person name="Hamula C."/>
            <person name="Bashir A."/>
            <person name="Schadt E."/>
            <person name="Kasarskis A."/>
            <person name="Patel G."/>
            <person name="Wallach F."/>
            <person name="Gibbs K."/>
            <person name="Van Bakel H."/>
        </authorList>
    </citation>
    <scope>NUCLEOTIDE SEQUENCE [LARGE SCALE GENOMIC DNA]</scope>
    <source>
        <strain evidence="14">Pt013</strain>
        <strain evidence="19">pt013</strain>
    </source>
</reference>
<evidence type="ECO:0000313" key="8">
    <source>
        <dbReference type="EMBL" id="MVI55107.1"/>
    </source>
</evidence>
<dbReference type="GO" id="GO:0003677">
    <property type="term" value="F:DNA binding"/>
    <property type="evidence" value="ECO:0007669"/>
    <property type="project" value="InterPro"/>
</dbReference>
<sequence>MEENAPLETAVNNFKKIQNSEIYKFKYMNSWCLEYSEFLLDEVRLLKENKSYTRYKKGTIIYVKLGVNVGREFSGNHFCMVLNNHDSNKNPILTVVPLTSSRSKFNVHIEEDLLPLVLEKMDVTGKDLAKKIMNNLEKVSKAENPYDQKLLDENKSLNDDFKKYSKVRKRYERFKYKKTYANVLNITTISKDRISKINRYDPAGEISYSKETVDKIENSIKIRFLS</sequence>
<dbReference type="EMBL" id="JAAJIY010000071">
    <property type="protein sequence ID" value="NGK22427.1"/>
    <property type="molecule type" value="Genomic_DNA"/>
</dbReference>
<evidence type="ECO:0000313" key="6">
    <source>
        <dbReference type="EMBL" id="BAQ35607.1"/>
    </source>
</evidence>
<dbReference type="Proteomes" id="UP000294017">
    <property type="component" value="Unassembled WGS sequence"/>
</dbReference>
<evidence type="ECO:0000313" key="19">
    <source>
        <dbReference type="Proteomes" id="UP000451682"/>
    </source>
</evidence>
<dbReference type="EMBL" id="QNXF01000003">
    <property type="protein sequence ID" value="TXL40815.1"/>
    <property type="molecule type" value="Genomic_DNA"/>
</dbReference>
<dbReference type="EMBL" id="WPRH01000309">
    <property type="protein sequence ID" value="MVI55107.1"/>
    <property type="molecule type" value="Genomic_DNA"/>
</dbReference>
<dbReference type="RefSeq" id="WP_000392109.1">
    <property type="nucleotide sequence ID" value="NC_021670.1"/>
</dbReference>
<dbReference type="Proteomes" id="UP000547874">
    <property type="component" value="Unassembled WGS sequence"/>
</dbReference>
<evidence type="ECO:0000313" key="13">
    <source>
        <dbReference type="EMBL" id="RZI08602.1"/>
    </source>
</evidence>
<dbReference type="Gene3D" id="2.30.30.110">
    <property type="match status" value="1"/>
</dbReference>
<gene>
    <name evidence="14" type="ORF">DQU50_15405</name>
    <name evidence="13" type="ORF">EIH03_01315</name>
    <name evidence="10" type="ORF">G0Z31_13120</name>
    <name evidence="8" type="ORF">GO793_04445</name>
    <name evidence="9" type="ORF">GO941_01335</name>
    <name evidence="11" type="ORF">GQX37_03190</name>
    <name evidence="12" type="ORF">GQX52_05575</name>
    <name evidence="7" type="ORF">M1K003_1571</name>
</gene>
<evidence type="ECO:0000313" key="9">
    <source>
        <dbReference type="EMBL" id="MVL44139.1"/>
    </source>
</evidence>
<dbReference type="InterPro" id="IPR011067">
    <property type="entry name" value="Plasmid_toxin/cell-grow_inhib"/>
</dbReference>
<dbReference type="Proteomes" id="UP000433366">
    <property type="component" value="Unassembled WGS sequence"/>
</dbReference>
<dbReference type="EMBL" id="JAANDN010000058">
    <property type="protein sequence ID" value="NUY68114.1"/>
    <property type="molecule type" value="Genomic_DNA"/>
</dbReference>
<organism evidence="6">
    <name type="scientific">Staphylococcus aureus</name>
    <dbReference type="NCBI Taxonomy" id="1280"/>
    <lineage>
        <taxon>Bacteria</taxon>
        <taxon>Bacillati</taxon>
        <taxon>Bacillota</taxon>
        <taxon>Bacilli</taxon>
        <taxon>Bacillales</taxon>
        <taxon>Staphylococcaceae</taxon>
        <taxon>Staphylococcus</taxon>
    </lineage>
</organism>
<dbReference type="SUPFAM" id="SSF50118">
    <property type="entry name" value="Cell growth inhibitor/plasmid maintenance toxic component"/>
    <property type="match status" value="1"/>
</dbReference>
<reference evidence="21 22" key="7">
    <citation type="journal article" date="2020" name="J. Antimicrob. Chemother.">
        <title>Detection of heterogeneous vancomycin intermediate resistance in MRSA isolates from Latin America.</title>
        <authorList>
            <person name="Castro B.E."/>
            <person name="Berrio M."/>
            <person name="Vargas M.L."/>
            <person name="Carvajal L.P."/>
            <person name="Millan L.V."/>
            <person name="Rios R."/>
            <person name="Hernandez A.K."/>
            <person name="Rincon S."/>
            <person name="Cubides P."/>
            <person name="Forero E."/>
            <person name="Dinh A."/>
            <person name="Seas C."/>
            <person name="Munita J.M."/>
            <person name="Arias C.A."/>
            <person name="Reyes J."/>
            <person name="Diaz L."/>
        </authorList>
    </citation>
    <scope>NUCLEOTIDE SEQUENCE [LARGE SCALE GENOMIC DNA]</scope>
    <source>
        <strain evidence="11 21">UE1097</strain>
        <strain evidence="12 22">UP89</strain>
    </source>
</reference>
<dbReference type="AlphaFoldDB" id="A0A0C6EL91"/>
<evidence type="ECO:0000256" key="5">
    <source>
        <dbReference type="ARBA" id="ARBA00032054"/>
    </source>
</evidence>
<dbReference type="Pfam" id="PF02452">
    <property type="entry name" value="PemK_toxin"/>
    <property type="match status" value="1"/>
</dbReference>
<dbReference type="EMBL" id="WPVZ01000086">
    <property type="protein sequence ID" value="MVL44139.1"/>
    <property type="molecule type" value="Genomic_DNA"/>
</dbReference>
<evidence type="ECO:0000313" key="14">
    <source>
        <dbReference type="EMBL" id="TXL40815.1"/>
    </source>
</evidence>
<reference evidence="17 18" key="6">
    <citation type="submission" date="2019-11" db="EMBL/GenBank/DDBJ databases">
        <title>Implementation of targeted gown and glove precautions to prevent Staphylococcus aureus acquisition in community-based nursing homes.</title>
        <authorList>
            <person name="Stine O.C."/>
        </authorList>
    </citation>
    <scope>NUCLEOTIDE SEQUENCE [LARGE SCALE GENOMIC DNA]</scope>
    <source>
        <strain evidence="9 18">S_2023.LVRQ.AN</strain>
        <strain evidence="8 17">S_4031.LGMP.AI</strain>
    </source>
</reference>
<evidence type="ECO:0000256" key="2">
    <source>
        <dbReference type="ARBA" id="ARBA00019638"/>
    </source>
</evidence>
<evidence type="ECO:0000313" key="21">
    <source>
        <dbReference type="Proteomes" id="UP000547874"/>
    </source>
</evidence>
<evidence type="ECO:0000313" key="10">
    <source>
        <dbReference type="EMBL" id="NGK22427.1"/>
    </source>
</evidence>
<accession>A0A0C6EL91</accession>
<evidence type="ECO:0000313" key="17">
    <source>
        <dbReference type="Proteomes" id="UP000433366"/>
    </source>
</evidence>
<reference evidence="6" key="1">
    <citation type="submission" date="2014-08" db="EMBL/GenBank/DDBJ databases">
        <title>Comparative genomics of MRSA.</title>
        <authorList>
            <person name="Yamamoto T."/>
        </authorList>
    </citation>
    <scope>NUCLEOTIDE SEQUENCE</scope>
    <source>
        <strain evidence="6">OC3</strain>
    </source>
</reference>
<dbReference type="Proteomes" id="UP000451682">
    <property type="component" value="Unassembled WGS sequence"/>
</dbReference>
<dbReference type="Proteomes" id="UP000265645">
    <property type="component" value="Unassembled WGS sequence"/>
</dbReference>
<keyword evidence="3" id="KW-1277">Toxin-antitoxin system</keyword>
<name>A0A0C6EL91_STAAU</name>
<dbReference type="InterPro" id="IPR003477">
    <property type="entry name" value="PemK-like"/>
</dbReference>
<dbReference type="PATRIC" id="fig|1280.10341.peg.1107"/>
<evidence type="ECO:0000256" key="1">
    <source>
        <dbReference type="ARBA" id="ARBA00007521"/>
    </source>
</evidence>
<evidence type="ECO:0000313" key="12">
    <source>
        <dbReference type="EMBL" id="NUY68114.1"/>
    </source>
</evidence>
<dbReference type="Proteomes" id="UP000434412">
    <property type="component" value="Unassembled WGS sequence"/>
</dbReference>
<dbReference type="Proteomes" id="UP000561555">
    <property type="component" value="Unassembled WGS sequence"/>
</dbReference>
<comment type="similarity">
    <text evidence="1">Belongs to the PemK/MazF family.</text>
</comment>
<reference evidence="15" key="2">
    <citation type="submission" date="2017-08" db="EMBL/GenBank/DDBJ databases">
        <title>Protection against atopic dermatitis through acquisition of Staphylococcus quorum-sensing agr mutations in the skin.</title>
        <authorList>
            <person name="Nakamura Y."/>
            <person name="Takahashi H."/>
            <person name="Takaya A."/>
            <person name="Inoue Y."/>
            <person name="Katayama Y."/>
            <person name="Kusuya Y."/>
            <person name="Shoji T."/>
            <person name="Takada S."/>
            <person name="Nakagawa S."/>
            <person name="Oguma R."/>
            <person name="Ozawa N."/>
            <person name="Yamaide F."/>
            <person name="Suzuki S."/>
            <person name="Villaruz A."/>
            <person name="Otto M."/>
            <person name="Matsue H."/>
            <person name="Nunez G."/>
            <person name="Shimojo N."/>
        </authorList>
    </citation>
    <scope>NUCLEOTIDE SEQUENCE [LARGE SCALE GENOMIC DNA]</scope>
    <source>
        <strain evidence="15">M1K003</strain>
    </source>
</reference>
<reference evidence="13 16" key="5">
    <citation type="submission" date="2018-11" db="EMBL/GenBank/DDBJ databases">
        <title>Genomic profiling of Staphylococcus species from a Poultry farm system in KwaZulu-Natal, South Africa.</title>
        <authorList>
            <person name="Amoako D.G."/>
            <person name="Somboro A.M."/>
            <person name="Abia A.L.K."/>
            <person name="Bester L.A."/>
            <person name="Essack S.Y."/>
        </authorList>
    </citation>
    <scope>NUCLEOTIDE SEQUENCE [LARGE SCALE GENOMIC DNA]</scope>
    <source>
        <strain evidence="13 16">SA12</strain>
    </source>
</reference>
<dbReference type="EMBL" id="AB983197">
    <property type="protein sequence ID" value="BAQ25948.1"/>
    <property type="molecule type" value="Genomic_DNA"/>
</dbReference>
<evidence type="ECO:0000313" key="22">
    <source>
        <dbReference type="Proteomes" id="UP000561555"/>
    </source>
</evidence>
<dbReference type="EMBL" id="AB983235">
    <property type="protein sequence ID" value="BAQ35607.1"/>
    <property type="molecule type" value="Genomic_DNA"/>
</dbReference>
<dbReference type="EMBL" id="JAANEC010000035">
    <property type="protein sequence ID" value="NUY11555.1"/>
    <property type="molecule type" value="Genomic_DNA"/>
</dbReference>
<evidence type="ECO:0000313" key="7">
    <source>
        <dbReference type="EMBL" id="GBV20578.1"/>
    </source>
</evidence>
<reference evidence="10 20" key="8">
    <citation type="submission" date="2020-02" db="EMBL/GenBank/DDBJ databases">
        <title>Novel Insights Into The Classification of Staphylococcal Beta-Lactamases In Relation To The Cefazolin Inoculum Effect.</title>
        <authorList>
            <person name="Carvajal L.P."/>
            <person name="Rincon S."/>
            <person name="Echeverri A."/>
            <person name="Porras J."/>
            <person name="Rios R."/>
            <person name="Ordonez K."/>
            <person name="Seas C."/>
            <person name="Gomez-Villegas S."/>
            <person name="Diaz L."/>
            <person name="Arias C.A."/>
            <person name="Reyes J."/>
        </authorList>
    </citation>
    <scope>NUCLEOTIDE SEQUENCE [LARGE SCALE GENOMIC DNA]</scope>
    <source>
        <strain evidence="10 20">UP127</strain>
    </source>
</reference>
<evidence type="ECO:0000256" key="4">
    <source>
        <dbReference type="ARBA" id="ARBA00031226"/>
    </source>
</evidence>
<evidence type="ECO:0000313" key="15">
    <source>
        <dbReference type="Proteomes" id="UP000265645"/>
    </source>
</evidence>